<dbReference type="PANTHER" id="PTHR40590">
    <property type="entry name" value="CYTOPLASMIC PROTEIN-RELATED"/>
    <property type="match status" value="1"/>
</dbReference>
<dbReference type="InterPro" id="IPR002816">
    <property type="entry name" value="TraB/PrgY/GumN_fam"/>
</dbReference>
<dbReference type="CDD" id="cd14789">
    <property type="entry name" value="Tiki"/>
    <property type="match status" value="1"/>
</dbReference>
<keyword evidence="2" id="KW-1185">Reference proteome</keyword>
<evidence type="ECO:0000313" key="2">
    <source>
        <dbReference type="Proteomes" id="UP000594800"/>
    </source>
</evidence>
<accession>A0A7S9LPL7</accession>
<sequence>MLAAAGPGLASCGGENLMETLPEPVRAELGARADDTPFGDGIAWEVAGPEGASSLIFGTLHLPGLDVPEPVAERIAEARHVFVEITGEERARMQAALSADPHLLIGPAGENLGSTLEGPELAHMVSLIVPRGIAPQVVPHLRPWFAAMLLGLPACAQALPGPTLDTALETLARGNGVAVAGLEGWEAALSALAETPLDMQVRSLRTSLRLQPLTVDVATTMQALYAEEEVASIAVLSDALGGAFAEGGPPDREALLDARTAAWLPRIEAELAQGDAVIAVGALHLIGEAGLLYALHESGYAVRRVPLGEAELHLAAD</sequence>
<gene>
    <name evidence="1" type="ORF">I0K15_11370</name>
</gene>
<dbReference type="PANTHER" id="PTHR40590:SF1">
    <property type="entry name" value="CYTOPLASMIC PROTEIN"/>
    <property type="match status" value="1"/>
</dbReference>
<dbReference type="Pfam" id="PF01963">
    <property type="entry name" value="TraB_PrgY_gumN"/>
    <property type="match status" value="1"/>
</dbReference>
<dbReference type="RefSeq" id="WP_196101639.1">
    <property type="nucleotide sequence ID" value="NZ_CP064942.1"/>
</dbReference>
<name>A0A7S9LPL7_9RHOB</name>
<dbReference type="EMBL" id="CP064942">
    <property type="protein sequence ID" value="QPH52425.1"/>
    <property type="molecule type" value="Genomic_DNA"/>
</dbReference>
<reference evidence="1 2" key="1">
    <citation type="submission" date="2020-11" db="EMBL/GenBank/DDBJ databases">
        <title>Description of Pontivivens ytuae sp. nov. isolated from deep sea sediment of Mariana Trench.</title>
        <authorList>
            <person name="Wang Z."/>
            <person name="Sun Q.-L."/>
            <person name="Xu X.-D."/>
            <person name="Tang Y.-Z."/>
            <person name="Zhang J."/>
        </authorList>
    </citation>
    <scope>NUCLEOTIDE SEQUENCE [LARGE SCALE GENOMIC DNA]</scope>
    <source>
        <strain evidence="1 2">MT2928</strain>
    </source>
</reference>
<dbReference type="Proteomes" id="UP000594800">
    <property type="component" value="Chromosome"/>
</dbReference>
<dbReference type="InterPro" id="IPR047111">
    <property type="entry name" value="YbaP-like"/>
</dbReference>
<organism evidence="1 2">
    <name type="scientific">Pontivivens ytuae</name>
    <dbReference type="NCBI Taxonomy" id="2789856"/>
    <lineage>
        <taxon>Bacteria</taxon>
        <taxon>Pseudomonadati</taxon>
        <taxon>Pseudomonadota</taxon>
        <taxon>Alphaproteobacteria</taxon>
        <taxon>Rhodobacterales</taxon>
        <taxon>Paracoccaceae</taxon>
        <taxon>Pontivivens</taxon>
    </lineage>
</organism>
<evidence type="ECO:0000313" key="1">
    <source>
        <dbReference type="EMBL" id="QPH52425.1"/>
    </source>
</evidence>
<proteinExistence type="predicted"/>
<dbReference type="AlphaFoldDB" id="A0A7S9LPL7"/>
<protein>
    <submittedName>
        <fullName evidence="1">TraB/GumN family protein</fullName>
    </submittedName>
</protein>
<dbReference type="KEGG" id="poz:I0K15_11370"/>